<dbReference type="PIRSF" id="PIRSF000168">
    <property type="entry name" value="Acyl-CoA_oxidase"/>
    <property type="match status" value="1"/>
</dbReference>
<organism evidence="19 21">
    <name type="scientific">Geotrypetes seraphini</name>
    <name type="common">Gaboon caecilian</name>
    <name type="synonym">Caecilia seraphini</name>
    <dbReference type="NCBI Taxonomy" id="260995"/>
    <lineage>
        <taxon>Eukaryota</taxon>
        <taxon>Metazoa</taxon>
        <taxon>Chordata</taxon>
        <taxon>Craniata</taxon>
        <taxon>Vertebrata</taxon>
        <taxon>Euteleostomi</taxon>
        <taxon>Amphibia</taxon>
        <taxon>Gymnophiona</taxon>
        <taxon>Geotrypetes</taxon>
    </lineage>
</organism>
<comment type="similarity">
    <text evidence="4 13">Belongs to the acyl-CoA oxidase family.</text>
</comment>
<evidence type="ECO:0000259" key="16">
    <source>
        <dbReference type="Pfam" id="PF01756"/>
    </source>
</evidence>
<accession>A0A6P8P0C2</accession>
<keyword evidence="8" id="KW-0276">Fatty acid metabolism</keyword>
<evidence type="ECO:0000256" key="2">
    <source>
        <dbReference type="ARBA" id="ARBA00004275"/>
    </source>
</evidence>
<keyword evidence="19" id="KW-1185">Reference proteome</keyword>
<dbReference type="InterPro" id="IPR046373">
    <property type="entry name" value="Acyl-CoA_Oxase/DH_mid-dom_sf"/>
</dbReference>
<keyword evidence="6" id="KW-0547">Nucleotide-binding</keyword>
<dbReference type="Gene3D" id="2.40.110.10">
    <property type="entry name" value="Butyryl-CoA Dehydrogenase, subunit A, domain 2"/>
    <property type="match status" value="1"/>
</dbReference>
<dbReference type="FunFam" id="1.20.140.10:FF:000005">
    <property type="entry name" value="Acyl-coenzyme A oxidase"/>
    <property type="match status" value="1"/>
</dbReference>
<proteinExistence type="inferred from homology"/>
<evidence type="ECO:0000313" key="21">
    <source>
        <dbReference type="RefSeq" id="XP_033782307.1"/>
    </source>
</evidence>
<dbReference type="RefSeq" id="XP_033782306.1">
    <property type="nucleotide sequence ID" value="XM_033926415.1"/>
</dbReference>
<feature type="domain" description="Acyl-CoA oxidase C-alpha1" evidence="18">
    <location>
        <begin position="290"/>
        <end position="452"/>
    </location>
</feature>
<evidence type="ECO:0000313" key="19">
    <source>
        <dbReference type="Proteomes" id="UP000515159"/>
    </source>
</evidence>
<dbReference type="Pfam" id="PF14749">
    <property type="entry name" value="Acyl-CoA_ox_N"/>
    <property type="match status" value="1"/>
</dbReference>
<dbReference type="OrthoDB" id="538336at2759"/>
<gene>
    <name evidence="20 21 22" type="primary">ACOX2</name>
</gene>
<reference evidence="20 21" key="1">
    <citation type="submission" date="2025-04" db="UniProtKB">
        <authorList>
            <consortium name="RefSeq"/>
        </authorList>
    </citation>
    <scope>IDENTIFICATION</scope>
</reference>
<evidence type="ECO:0000256" key="10">
    <source>
        <dbReference type="ARBA" id="ARBA00023002"/>
    </source>
</evidence>
<dbReference type="SUPFAM" id="SSF47203">
    <property type="entry name" value="Acyl-CoA dehydrogenase C-terminal domain-like"/>
    <property type="match status" value="2"/>
</dbReference>
<dbReference type="FunFam" id="1.10.540.10:FF:000006">
    <property type="entry name" value="Acyl-coenzyme A oxidase"/>
    <property type="match status" value="1"/>
</dbReference>
<keyword evidence="9" id="KW-0067">ATP-binding</keyword>
<dbReference type="SUPFAM" id="SSF56645">
    <property type="entry name" value="Acyl-CoA dehydrogenase NM domain-like"/>
    <property type="match status" value="1"/>
</dbReference>
<dbReference type="Gene3D" id="1.20.140.10">
    <property type="entry name" value="Butyryl-CoA Dehydrogenase, subunit A, domain 3"/>
    <property type="match status" value="2"/>
</dbReference>
<dbReference type="GO" id="GO:0005504">
    <property type="term" value="F:fatty acid binding"/>
    <property type="evidence" value="ECO:0007669"/>
    <property type="project" value="TreeGrafter"/>
</dbReference>
<evidence type="ECO:0000256" key="14">
    <source>
        <dbReference type="PIRSR" id="PIRSR000168-1"/>
    </source>
</evidence>
<dbReference type="GO" id="GO:0003997">
    <property type="term" value="F:acyl-CoA oxidase activity"/>
    <property type="evidence" value="ECO:0007669"/>
    <property type="project" value="InterPro"/>
</dbReference>
<dbReference type="GO" id="GO:0000038">
    <property type="term" value="P:very long-chain fatty acid metabolic process"/>
    <property type="evidence" value="ECO:0007669"/>
    <property type="project" value="TreeGrafter"/>
</dbReference>
<dbReference type="InterPro" id="IPR037069">
    <property type="entry name" value="AcylCoA_DH/ox_N_sf"/>
</dbReference>
<dbReference type="InterPro" id="IPR055060">
    <property type="entry name" value="ACOX_C_alpha1"/>
</dbReference>
<dbReference type="InterPro" id="IPR002655">
    <property type="entry name" value="Acyl-CoA_oxidase_C"/>
</dbReference>
<feature type="domain" description="Acyl-coenzyme A oxidase N-terminal" evidence="17">
    <location>
        <begin position="32"/>
        <end position="148"/>
    </location>
</feature>
<dbReference type="RefSeq" id="XP_033782307.1">
    <property type="nucleotide sequence ID" value="XM_033926416.1"/>
</dbReference>
<feature type="domain" description="Acyl-CoA oxidase C-terminal" evidence="16">
    <location>
        <begin position="491"/>
        <end position="668"/>
    </location>
</feature>
<evidence type="ECO:0000256" key="9">
    <source>
        <dbReference type="ARBA" id="ARBA00022840"/>
    </source>
</evidence>
<dbReference type="FunFam" id="1.20.140.10:FF:000013">
    <property type="entry name" value="Acyl-coenzyme A oxidase"/>
    <property type="match status" value="1"/>
</dbReference>
<dbReference type="FunFam" id="2.40.110.10:FF:000003">
    <property type="entry name" value="Acyl-coenzyme A oxidase"/>
    <property type="match status" value="1"/>
</dbReference>
<dbReference type="GO" id="GO:0071949">
    <property type="term" value="F:FAD binding"/>
    <property type="evidence" value="ECO:0007669"/>
    <property type="project" value="InterPro"/>
</dbReference>
<dbReference type="InterPro" id="IPR009100">
    <property type="entry name" value="AcylCoA_DH/oxidase_NM_dom_sf"/>
</dbReference>
<protein>
    <recommendedName>
        <fullName evidence="13">Acyl-coenzyme A oxidase</fullName>
    </recommendedName>
</protein>
<evidence type="ECO:0000256" key="13">
    <source>
        <dbReference type="PIRNR" id="PIRNR000168"/>
    </source>
</evidence>
<dbReference type="Pfam" id="PF01756">
    <property type="entry name" value="ACOX"/>
    <property type="match status" value="1"/>
</dbReference>
<dbReference type="PANTHER" id="PTHR10909:SF344">
    <property type="entry name" value="PEROXISOMAL ACYL-COENZYME A OXIDASE 2"/>
    <property type="match status" value="1"/>
</dbReference>
<evidence type="ECO:0000256" key="8">
    <source>
        <dbReference type="ARBA" id="ARBA00022832"/>
    </source>
</evidence>
<evidence type="ECO:0000259" key="17">
    <source>
        <dbReference type="Pfam" id="PF14749"/>
    </source>
</evidence>
<evidence type="ECO:0000256" key="4">
    <source>
        <dbReference type="ARBA" id="ARBA00006288"/>
    </source>
</evidence>
<dbReference type="Pfam" id="PF22924">
    <property type="entry name" value="ACOX_C_alpha1"/>
    <property type="match status" value="1"/>
</dbReference>
<name>A0A6P8P0C2_GEOSA</name>
<evidence type="ECO:0000256" key="6">
    <source>
        <dbReference type="ARBA" id="ARBA00022741"/>
    </source>
</evidence>
<dbReference type="InterPro" id="IPR029320">
    <property type="entry name" value="Acyl-CoA_ox_N"/>
</dbReference>
<evidence type="ECO:0000259" key="18">
    <source>
        <dbReference type="Pfam" id="PF22924"/>
    </source>
</evidence>
<keyword evidence="7 13" id="KW-0274">FAD</keyword>
<dbReference type="GO" id="GO:0005777">
    <property type="term" value="C:peroxisome"/>
    <property type="evidence" value="ECO:0007669"/>
    <property type="project" value="UniProtKB-SubCell"/>
</dbReference>
<feature type="binding site" evidence="15">
    <location>
        <position position="154"/>
    </location>
    <ligand>
        <name>FAD</name>
        <dbReference type="ChEBI" id="CHEBI:57692"/>
    </ligand>
</feature>
<evidence type="ECO:0000256" key="1">
    <source>
        <dbReference type="ARBA" id="ARBA00001974"/>
    </source>
</evidence>
<evidence type="ECO:0000256" key="7">
    <source>
        <dbReference type="ARBA" id="ARBA00022827"/>
    </source>
</evidence>
<dbReference type="RefSeq" id="XP_033782308.1">
    <property type="nucleotide sequence ID" value="XM_033926417.1"/>
</dbReference>
<keyword evidence="10" id="KW-0560">Oxidoreductase</keyword>
<evidence type="ECO:0000313" key="20">
    <source>
        <dbReference type="RefSeq" id="XP_033782306.1"/>
    </source>
</evidence>
<comment type="subcellular location">
    <subcellularLocation>
        <location evidence="2">Peroxisome</location>
    </subcellularLocation>
</comment>
<dbReference type="GO" id="GO:0005524">
    <property type="term" value="F:ATP binding"/>
    <property type="evidence" value="ECO:0007669"/>
    <property type="project" value="UniProtKB-KW"/>
</dbReference>
<feature type="active site" description="Proton acceptor" evidence="14">
    <location>
        <position position="437"/>
    </location>
</feature>
<evidence type="ECO:0000256" key="5">
    <source>
        <dbReference type="ARBA" id="ARBA00022630"/>
    </source>
</evidence>
<dbReference type="PANTHER" id="PTHR10909">
    <property type="entry name" value="ELECTRON TRANSPORT OXIDOREDUCTASE"/>
    <property type="match status" value="1"/>
</dbReference>
<keyword evidence="11" id="KW-0443">Lipid metabolism</keyword>
<evidence type="ECO:0000256" key="11">
    <source>
        <dbReference type="ARBA" id="ARBA00023098"/>
    </source>
</evidence>
<dbReference type="Gene3D" id="1.10.540.10">
    <property type="entry name" value="Acyl-CoA dehydrogenase/oxidase, N-terminal domain"/>
    <property type="match status" value="1"/>
</dbReference>
<evidence type="ECO:0000256" key="3">
    <source>
        <dbReference type="ARBA" id="ARBA00004846"/>
    </source>
</evidence>
<evidence type="ECO:0000256" key="15">
    <source>
        <dbReference type="PIRSR" id="PIRSR000168-2"/>
    </source>
</evidence>
<dbReference type="KEGG" id="gsh:117351297"/>
<feature type="binding site" evidence="15">
    <location>
        <position position="193"/>
    </location>
    <ligand>
        <name>FAD</name>
        <dbReference type="ChEBI" id="CHEBI:57692"/>
    </ligand>
</feature>
<dbReference type="GO" id="GO:0055088">
    <property type="term" value="P:lipid homeostasis"/>
    <property type="evidence" value="ECO:0007669"/>
    <property type="project" value="TreeGrafter"/>
</dbReference>
<dbReference type="GeneID" id="117351297"/>
<dbReference type="InterPro" id="IPR036250">
    <property type="entry name" value="AcylCo_DH-like_C"/>
</dbReference>
<dbReference type="AlphaFoldDB" id="A0A6P8P0C2"/>
<dbReference type="CTD" id="8309"/>
<keyword evidence="12" id="KW-0576">Peroxisome</keyword>
<keyword evidence="5 13" id="KW-0285">Flavoprotein</keyword>
<sequence length="675" mass="76423">MAWWNTHRDFKNSINTDINPDLASERKSPPFDVEKLTNILDGGIENTRVRRRVEASIHSDPVFSREDQYFLSSSETYEKGIQRSIHLKKKIEQLGWMKDGPEMKWLNRVLAGDIGFNVHTVFLNCINELGTDEQIAKWVPLAQNYNIIGTYAQTELGHGTYLRGLETTATFDMSTQEFLINTPKISAMKWWPGDLGRSATHALVLAQLYIKGKNYGMHPFLVQIRSLHDHSPLPGITVGDIGPKMGFAHVDNGYLFLRNIRIPLQNMLSRYSQVLPDGRYVKRGSEKINYFSMILVRVNMIGEVVVGTLTKACMIAIRYSVVRRQSEFKPGAAEAKILDYQTQQGKLLPQLATVYAFHFLCPYLLDYYNLVHHEIKSGNFKSLPELHALTAGMKALVTEYSTAGVEVCRRACGGHGYSMLSGLPSLYSYVLAACTYEGENTVLYLQTARYLVKCLAMGQSGQSLPQSVAYLTSALSRRCQARDKSDFLKTEIYLDAFEHRACRLIRGAASKVQALVHSGLEQYEAWNSTSVELLEASMAHCQYIIVKVFVDTVEKLNSDPGIHISLKRLCHLFALHWIRTNAGSFLHNEYISGNQLDMVTEIYLDLLLLLRKEAVVLVDAFDYTDEQLNSALGSYDGQVYQRLFEWAQKAPENHQVNSAYEKHMKPLFHSALSKL</sequence>
<dbReference type="Proteomes" id="UP000515159">
    <property type="component" value="Chromosome 17"/>
</dbReference>
<dbReference type="InterPro" id="IPR012258">
    <property type="entry name" value="Acyl-CoA_oxidase"/>
</dbReference>
<dbReference type="GO" id="GO:0033791">
    <property type="term" value="F:3alpha,7alpha,12alpha-trihydroxy-5beta-cholestanoyl-CoA 24-hydroxylase activity"/>
    <property type="evidence" value="ECO:0007669"/>
    <property type="project" value="TreeGrafter"/>
</dbReference>
<comment type="cofactor">
    <cofactor evidence="1">
        <name>FAD</name>
        <dbReference type="ChEBI" id="CHEBI:57692"/>
    </cofactor>
</comment>
<dbReference type="GO" id="GO:0033540">
    <property type="term" value="P:fatty acid beta-oxidation using acyl-CoA oxidase"/>
    <property type="evidence" value="ECO:0007669"/>
    <property type="project" value="TreeGrafter"/>
</dbReference>
<evidence type="ECO:0000313" key="22">
    <source>
        <dbReference type="RefSeq" id="XP_033782308.1"/>
    </source>
</evidence>
<evidence type="ECO:0000256" key="12">
    <source>
        <dbReference type="ARBA" id="ARBA00023140"/>
    </source>
</evidence>
<comment type="pathway">
    <text evidence="3">Lipid metabolism; peroxisomal fatty acid beta-oxidation.</text>
</comment>